<dbReference type="Proteomes" id="UP001341840">
    <property type="component" value="Unassembled WGS sequence"/>
</dbReference>
<evidence type="ECO:0000256" key="1">
    <source>
        <dbReference type="SAM" id="Phobius"/>
    </source>
</evidence>
<keyword evidence="3" id="KW-1185">Reference proteome</keyword>
<keyword evidence="1" id="KW-1133">Transmembrane helix</keyword>
<feature type="transmembrane region" description="Helical" evidence="1">
    <location>
        <begin position="56"/>
        <end position="76"/>
    </location>
</feature>
<name>A0ABU6ST87_9FABA</name>
<keyword evidence="1" id="KW-0472">Membrane</keyword>
<sequence length="143" mass="16258">MTKKKSCQNVRVARALSVVERELYGWVDEEIFTQPSVIEADALPELRREMRLTADWRPRGIMLSYLPVWAFDYLLLNSRGRFFSVSRGGYPASSKWVGFPSYLRAGVLAFWVPSLVACVSVYLSTPCSSSWKRIHVFPCLSGS</sequence>
<reference evidence="2 3" key="1">
    <citation type="journal article" date="2023" name="Plants (Basel)">
        <title>Bridging the Gap: Combining Genomics and Transcriptomics Approaches to Understand Stylosanthes scabra, an Orphan Legume from the Brazilian Caatinga.</title>
        <authorList>
            <person name="Ferreira-Neto J.R.C."/>
            <person name="da Silva M.D."/>
            <person name="Binneck E."/>
            <person name="de Melo N.F."/>
            <person name="da Silva R.H."/>
            <person name="de Melo A.L.T.M."/>
            <person name="Pandolfi V."/>
            <person name="Bustamante F.O."/>
            <person name="Brasileiro-Vidal A.C."/>
            <person name="Benko-Iseppon A.M."/>
        </authorList>
    </citation>
    <scope>NUCLEOTIDE SEQUENCE [LARGE SCALE GENOMIC DNA]</scope>
    <source>
        <tissue evidence="2">Leaves</tissue>
    </source>
</reference>
<evidence type="ECO:0000313" key="3">
    <source>
        <dbReference type="Proteomes" id="UP001341840"/>
    </source>
</evidence>
<protein>
    <submittedName>
        <fullName evidence="2">Uncharacterized protein</fullName>
    </submittedName>
</protein>
<evidence type="ECO:0000313" key="2">
    <source>
        <dbReference type="EMBL" id="MED6139545.1"/>
    </source>
</evidence>
<gene>
    <name evidence="2" type="ORF">PIB30_084817</name>
</gene>
<organism evidence="2 3">
    <name type="scientific">Stylosanthes scabra</name>
    <dbReference type="NCBI Taxonomy" id="79078"/>
    <lineage>
        <taxon>Eukaryota</taxon>
        <taxon>Viridiplantae</taxon>
        <taxon>Streptophyta</taxon>
        <taxon>Embryophyta</taxon>
        <taxon>Tracheophyta</taxon>
        <taxon>Spermatophyta</taxon>
        <taxon>Magnoliopsida</taxon>
        <taxon>eudicotyledons</taxon>
        <taxon>Gunneridae</taxon>
        <taxon>Pentapetalae</taxon>
        <taxon>rosids</taxon>
        <taxon>fabids</taxon>
        <taxon>Fabales</taxon>
        <taxon>Fabaceae</taxon>
        <taxon>Papilionoideae</taxon>
        <taxon>50 kb inversion clade</taxon>
        <taxon>dalbergioids sensu lato</taxon>
        <taxon>Dalbergieae</taxon>
        <taxon>Pterocarpus clade</taxon>
        <taxon>Stylosanthes</taxon>
    </lineage>
</organism>
<comment type="caution">
    <text evidence="2">The sequence shown here is derived from an EMBL/GenBank/DDBJ whole genome shotgun (WGS) entry which is preliminary data.</text>
</comment>
<proteinExistence type="predicted"/>
<accession>A0ABU6ST87</accession>
<keyword evidence="1" id="KW-0812">Transmembrane</keyword>
<dbReference type="EMBL" id="JASCZI010061804">
    <property type="protein sequence ID" value="MED6139545.1"/>
    <property type="molecule type" value="Genomic_DNA"/>
</dbReference>
<feature type="transmembrane region" description="Helical" evidence="1">
    <location>
        <begin position="102"/>
        <end position="123"/>
    </location>
</feature>